<dbReference type="EMBL" id="UGPN01000002">
    <property type="protein sequence ID" value="STY61175.1"/>
    <property type="molecule type" value="Genomic_DNA"/>
</dbReference>
<dbReference type="Pfam" id="PF04536">
    <property type="entry name" value="TPM_phosphatase"/>
    <property type="match status" value="1"/>
</dbReference>
<dbReference type="InterPro" id="IPR007621">
    <property type="entry name" value="TPM_dom"/>
</dbReference>
<evidence type="ECO:0000313" key="2">
    <source>
        <dbReference type="EMBL" id="STY61175.1"/>
    </source>
</evidence>
<dbReference type="PANTHER" id="PTHR30373">
    <property type="entry name" value="UPF0603 PROTEIN YGCG"/>
    <property type="match status" value="1"/>
</dbReference>
<dbReference type="Proteomes" id="UP000315164">
    <property type="component" value="Unassembled WGS sequence"/>
</dbReference>
<evidence type="ECO:0000313" key="6">
    <source>
        <dbReference type="Proteomes" id="UP000254031"/>
    </source>
</evidence>
<dbReference type="STRING" id="75985.WC39_08645"/>
<gene>
    <name evidence="5" type="ORF">FEA53_06015</name>
    <name evidence="4" type="ORF">FEB89_06080</name>
    <name evidence="2" type="ORF">NCTC10638_02383</name>
    <name evidence="3" type="ORF">NCTC9380_00707</name>
</gene>
<protein>
    <submittedName>
        <fullName evidence="2">Domain of uncharacterized function (DUF477)</fullName>
    </submittedName>
    <submittedName>
        <fullName evidence="5">TPM domain-containing protein</fullName>
    </submittedName>
</protein>
<evidence type="ECO:0000313" key="3">
    <source>
        <dbReference type="EMBL" id="STY65441.1"/>
    </source>
</evidence>
<dbReference type="AlphaFoldDB" id="A0A249A0G5"/>
<dbReference type="EMBL" id="UGPL01000006">
    <property type="protein sequence ID" value="STY65441.1"/>
    <property type="molecule type" value="Genomic_DNA"/>
</dbReference>
<dbReference type="EMBL" id="VAJI01000009">
    <property type="protein sequence ID" value="TRB38020.1"/>
    <property type="molecule type" value="Genomic_DNA"/>
</dbReference>
<sequence length="152" mass="17247">MGLFSFLSNKLPIDTQRIEQAIADLEQKTSAELRVVVERKAKIGKTDNAAMLRASELFDELKMRETAEHNGVLIYLSFKPHYAAIIGDEGIHQKVDNDFWQKIYATMCLDCQQGDYTQAICDAIKMVEAPLAHHFPYQADDKNELSNEVVVK</sequence>
<reference evidence="6 7" key="1">
    <citation type="submission" date="2018-06" db="EMBL/GenBank/DDBJ databases">
        <authorList>
            <consortium name="Pathogen Informatics"/>
            <person name="Doyle S."/>
        </authorList>
    </citation>
    <scope>NUCLEOTIDE SEQUENCE [LARGE SCALE GENOMIC DNA]</scope>
    <source>
        <strain evidence="2 7">NCTC10638</strain>
        <strain evidence="3 6">NCTC9380</strain>
    </source>
</reference>
<evidence type="ECO:0000259" key="1">
    <source>
        <dbReference type="Pfam" id="PF04536"/>
    </source>
</evidence>
<evidence type="ECO:0000313" key="8">
    <source>
        <dbReference type="Proteomes" id="UP000315164"/>
    </source>
</evidence>
<name>A0A249A0G5_MANHA</name>
<dbReference type="Gene3D" id="3.10.310.50">
    <property type="match status" value="1"/>
</dbReference>
<feature type="domain" description="TPM" evidence="1">
    <location>
        <begin position="14"/>
        <end position="128"/>
    </location>
</feature>
<evidence type="ECO:0000313" key="5">
    <source>
        <dbReference type="EMBL" id="TRB74841.1"/>
    </source>
</evidence>
<evidence type="ECO:0000313" key="7">
    <source>
        <dbReference type="Proteomes" id="UP000254802"/>
    </source>
</evidence>
<dbReference type="KEGG" id="mhaq:WC39_08645"/>
<dbReference type="KEGG" id="mhay:VK67_08645"/>
<dbReference type="GeneID" id="67369434"/>
<dbReference type="Proteomes" id="UP000318394">
    <property type="component" value="Unassembled WGS sequence"/>
</dbReference>
<dbReference type="PANTHER" id="PTHR30373:SF8">
    <property type="entry name" value="BLL7265 PROTEIN"/>
    <property type="match status" value="1"/>
</dbReference>
<dbReference type="RefSeq" id="WP_006248442.1">
    <property type="nucleotide sequence ID" value="NZ_CP011098.1"/>
</dbReference>
<evidence type="ECO:0000313" key="9">
    <source>
        <dbReference type="Proteomes" id="UP000318394"/>
    </source>
</evidence>
<accession>A0A249A0G5</accession>
<evidence type="ECO:0000313" key="4">
    <source>
        <dbReference type="EMBL" id="TRB38020.1"/>
    </source>
</evidence>
<dbReference type="EMBL" id="VAJB01000009">
    <property type="protein sequence ID" value="TRB74841.1"/>
    <property type="molecule type" value="Genomic_DNA"/>
</dbReference>
<keyword evidence="9" id="KW-1185">Reference proteome</keyword>
<reference evidence="8 9" key="2">
    <citation type="journal article" date="2019" name="Vet. Microbiol.">
        <title>Genetic characterization of susceptible and multi-drug resistant Mannheimia haemolytica isolated from high-risk stocker calves prior to and after antimicrobial metaphylaxis.</title>
        <authorList>
            <person name="Snyder E.R."/>
            <person name="Alvarez-Narvaez S."/>
            <person name="Credille B.C."/>
        </authorList>
    </citation>
    <scope>NUCLEOTIDE SEQUENCE [LARGE SCALE GENOMIC DNA]</scope>
    <source>
        <strain evidence="5 8">UGA-R5-128-1</strain>
        <strain evidence="4 9">UGA-R7-163-1</strain>
    </source>
</reference>
<proteinExistence type="predicted"/>
<dbReference type="Proteomes" id="UP000254802">
    <property type="component" value="Unassembled WGS sequence"/>
</dbReference>
<dbReference type="OrthoDB" id="5683663at2"/>
<dbReference type="Proteomes" id="UP000254031">
    <property type="component" value="Unassembled WGS sequence"/>
</dbReference>
<organism evidence="5 8">
    <name type="scientific">Mannheimia haemolytica</name>
    <name type="common">Pasteurella haemolytica</name>
    <dbReference type="NCBI Taxonomy" id="75985"/>
    <lineage>
        <taxon>Bacteria</taxon>
        <taxon>Pseudomonadati</taxon>
        <taxon>Pseudomonadota</taxon>
        <taxon>Gammaproteobacteria</taxon>
        <taxon>Pasteurellales</taxon>
        <taxon>Pasteurellaceae</taxon>
        <taxon>Mannheimia</taxon>
    </lineage>
</organism>